<dbReference type="Proteomes" id="UP000184286">
    <property type="component" value="Unassembled WGS sequence"/>
</dbReference>
<reference evidence="1 2" key="2">
    <citation type="submission" date="2017-02" db="EMBL/GenBank/DDBJ databases">
        <title>Draft genome sequence of Streptomyces phaeoluteigriseus type strain DSM41896.</title>
        <authorList>
            <person name="Salih T.S."/>
            <person name="Algora Gallardo L."/>
            <person name="Melo Santos T."/>
            <person name="Filgueira Martinez S."/>
            <person name="Herron P.R."/>
        </authorList>
    </citation>
    <scope>NUCLEOTIDE SEQUENCE [LARGE SCALE GENOMIC DNA]</scope>
    <source>
        <strain evidence="1 2">DSM 41896</strain>
    </source>
</reference>
<name>A0A1V6MST0_9ACTN</name>
<dbReference type="EMBL" id="MPOH02000011">
    <property type="protein sequence ID" value="OQD55366.1"/>
    <property type="molecule type" value="Genomic_DNA"/>
</dbReference>
<dbReference type="RefSeq" id="WP_073498686.1">
    <property type="nucleotide sequence ID" value="NZ_MPOH02000011.1"/>
</dbReference>
<evidence type="ECO:0000313" key="2">
    <source>
        <dbReference type="Proteomes" id="UP000184286"/>
    </source>
</evidence>
<protein>
    <submittedName>
        <fullName evidence="1">Uncharacterized protein</fullName>
    </submittedName>
</protein>
<evidence type="ECO:0000313" key="1">
    <source>
        <dbReference type="EMBL" id="OQD55366.1"/>
    </source>
</evidence>
<accession>A0A1V6MST0</accession>
<reference evidence="2" key="1">
    <citation type="submission" date="2016-11" db="EMBL/GenBank/DDBJ databases">
        <authorList>
            <person name="Schniete J.K."/>
            <person name="Salih T."/>
            <person name="Algora Gallardo L."/>
            <person name="Martinez Fernandez S."/>
            <person name="Herron P.R."/>
        </authorList>
    </citation>
    <scope>NUCLEOTIDE SEQUENCE [LARGE SCALE GENOMIC DNA]</scope>
    <source>
        <strain evidence="2">DSM 41896</strain>
    </source>
</reference>
<comment type="caution">
    <text evidence="1">The sequence shown here is derived from an EMBL/GenBank/DDBJ whole genome shotgun (WGS) entry which is preliminary data.</text>
</comment>
<gene>
    <name evidence="1" type="ORF">BM536_012225</name>
</gene>
<dbReference type="OrthoDB" id="4240198at2"/>
<dbReference type="AlphaFoldDB" id="A0A1V6MST0"/>
<proteinExistence type="predicted"/>
<sequence>MPEYTISTQSGAGWPVPAAGALSRHLAPRSLPYEIVNDSDVLVLRIAGATVTVSWELTDSWCVDIEGSPSAEWADSVASEIAGRLGQATGERAAWYRVTD</sequence>
<organism evidence="1 2">
    <name type="scientific">Streptomyces phaeoluteigriseus</name>
    <dbReference type="NCBI Taxonomy" id="114686"/>
    <lineage>
        <taxon>Bacteria</taxon>
        <taxon>Bacillati</taxon>
        <taxon>Actinomycetota</taxon>
        <taxon>Actinomycetes</taxon>
        <taxon>Kitasatosporales</taxon>
        <taxon>Streptomycetaceae</taxon>
        <taxon>Streptomyces</taxon>
        <taxon>Streptomyces aurantiacus group</taxon>
    </lineage>
</organism>